<dbReference type="Gene3D" id="2.40.30.10">
    <property type="entry name" value="Translation factors"/>
    <property type="match status" value="1"/>
</dbReference>
<dbReference type="SUPFAM" id="SSF63380">
    <property type="entry name" value="Riboflavin synthase domain-like"/>
    <property type="match status" value="1"/>
</dbReference>
<dbReference type="CDD" id="cd00322">
    <property type="entry name" value="FNR_like"/>
    <property type="match status" value="1"/>
</dbReference>
<comment type="caution">
    <text evidence="1">The sequence shown here is derived from an EMBL/GenBank/DDBJ whole genome shotgun (WGS) entry which is preliminary data.</text>
</comment>
<dbReference type="InterPro" id="IPR017938">
    <property type="entry name" value="Riboflavin_synthase-like_b-brl"/>
</dbReference>
<dbReference type="SUPFAM" id="SSF52343">
    <property type="entry name" value="Ferredoxin reductase-like, C-terminal NADP-linked domain"/>
    <property type="match status" value="1"/>
</dbReference>
<dbReference type="GO" id="GO:0016491">
    <property type="term" value="F:oxidoreductase activity"/>
    <property type="evidence" value="ECO:0007669"/>
    <property type="project" value="TreeGrafter"/>
</dbReference>
<dbReference type="PRINTS" id="PR00410">
    <property type="entry name" value="PHEHYDRXLASE"/>
</dbReference>
<sequence>MRGYPGLDLQEFKILAIKNEYNDVYTYDIEKPADLHFHAGYYAHVVAPSGHINNHDVRDMSFANAPSESSIKITMDLASNTRFKRKFRDAKVGDRVGFYAIKGDFTNDEIPQEKPCVYIAGGVGITAIRSLIVNRIQAPWQLIYAGKGYAYDELWNEYQDHVVKVKRDSLFPAIERSIGVDKQYFVCGTESFVTDVKAYLLNNGIEASQIKVEGFGGN</sequence>
<reference evidence="1 2" key="1">
    <citation type="submission" date="2020-01" db="EMBL/GenBank/DDBJ databases">
        <title>Draft Genome Sequence of Vibrio sp. strain OCN044, Isolated from a Healthy Coral at Palmyra Atoll.</title>
        <authorList>
            <person name="Videau P."/>
            <person name="Loughran R."/>
            <person name="Esquivel A."/>
            <person name="Deadmond M."/>
            <person name="Paddock B.E."/>
            <person name="Saw J.H."/>
            <person name="Ushijima B."/>
        </authorList>
    </citation>
    <scope>NUCLEOTIDE SEQUENCE [LARGE SCALE GENOMIC DNA]</scope>
    <source>
        <strain evidence="1 2">OCN044</strain>
    </source>
</reference>
<dbReference type="InterPro" id="IPR039261">
    <property type="entry name" value="FNR_nucleotide-bd"/>
</dbReference>
<dbReference type="EMBL" id="WWEU01000019">
    <property type="protein sequence ID" value="MYM61715.1"/>
    <property type="molecule type" value="Genomic_DNA"/>
</dbReference>
<keyword evidence="2" id="KW-1185">Reference proteome</keyword>
<dbReference type="AlphaFoldDB" id="A0A6L8M0R9"/>
<name>A0A6L8M0R9_9VIBR</name>
<accession>A0A6L8M0R9</accession>
<evidence type="ECO:0000313" key="1">
    <source>
        <dbReference type="EMBL" id="MYM61715.1"/>
    </source>
</evidence>
<dbReference type="Gene3D" id="3.40.50.80">
    <property type="entry name" value="Nucleotide-binding domain of ferredoxin-NADP reductase (FNR) module"/>
    <property type="match status" value="1"/>
</dbReference>
<evidence type="ECO:0008006" key="3">
    <source>
        <dbReference type="Google" id="ProtNLM"/>
    </source>
</evidence>
<protein>
    <recommendedName>
        <fullName evidence="3">FAD-binding FR-type domain-containing protein</fullName>
    </recommendedName>
</protein>
<dbReference type="InterPro" id="IPR050415">
    <property type="entry name" value="MRET"/>
</dbReference>
<proteinExistence type="predicted"/>
<dbReference type="PANTHER" id="PTHR47354:SF5">
    <property type="entry name" value="PROTEIN RFBI"/>
    <property type="match status" value="1"/>
</dbReference>
<evidence type="ECO:0000313" key="2">
    <source>
        <dbReference type="Proteomes" id="UP000478571"/>
    </source>
</evidence>
<dbReference type="Proteomes" id="UP000478571">
    <property type="component" value="Unassembled WGS sequence"/>
</dbReference>
<dbReference type="RefSeq" id="WP_160933318.1">
    <property type="nucleotide sequence ID" value="NZ_WWEU01000019.1"/>
</dbReference>
<organism evidence="1 2">
    <name type="scientific">Vibrio tetraodonis subsp. pristinus</name>
    <dbReference type="NCBI Taxonomy" id="2695891"/>
    <lineage>
        <taxon>Bacteria</taxon>
        <taxon>Pseudomonadati</taxon>
        <taxon>Pseudomonadota</taxon>
        <taxon>Gammaproteobacteria</taxon>
        <taxon>Vibrionales</taxon>
        <taxon>Vibrionaceae</taxon>
        <taxon>Vibrio</taxon>
    </lineage>
</organism>
<gene>
    <name evidence="1" type="ORF">GTG28_21165</name>
</gene>
<dbReference type="PANTHER" id="PTHR47354">
    <property type="entry name" value="NADH OXIDOREDUCTASE HCR"/>
    <property type="match status" value="1"/>
</dbReference>